<dbReference type="OrthoDB" id="5061285at2759"/>
<sequence>MSRLSSRADSIFDNARTSGNLSYKFCSAAAAVKTADEQTTVTTRDGQTFKARHVVVAVPLNCLKDIAFESGLDPVKAEAIGRGQSNDAYKVCVEASEKEWRNWSGHAFPDKGISVLIGDASPHPETHILSTFTSLPVLAASTLLVSLSLGSYGVLSLTYAMEVSPLPLRGVLGAFYGFGIITRPLLAAGVAQGVISFAITWAWPLVLLPVSLFASESPVWLTRQGRIADAEAALQRLAISDFNIGTDLVLAGVDAETSFLWSLGAGLGALLGAFISLWILAKCLRRPVYIWYQLLSTGLLFILGFIQLDFKYYERRDGVFAQGALMTIWNIFYGAVLSPVSTVIMGEVPSNALRSKTVEFATAVQVFMSVLVLTIYPYLLNPDSGHLQGYIRCEKHVESFDSKARLWDKEKGPEGVQSCIVVTP</sequence>
<dbReference type="SUPFAM" id="SSF51905">
    <property type="entry name" value="FAD/NAD(P)-binding domain"/>
    <property type="match status" value="1"/>
</dbReference>
<dbReference type="InParanoid" id="C7ZML0"/>
<dbReference type="PANTHER" id="PTHR48022">
    <property type="entry name" value="PLASTIDIC GLUCOSE TRANSPORTER 4"/>
    <property type="match status" value="1"/>
</dbReference>
<dbReference type="Pfam" id="PF00083">
    <property type="entry name" value="Sugar_tr"/>
    <property type="match status" value="2"/>
</dbReference>
<feature type="transmembrane region" description="Helical" evidence="5">
    <location>
        <begin position="328"/>
        <end position="348"/>
    </location>
</feature>
<dbReference type="eggNOG" id="KOG0254">
    <property type="taxonomic scope" value="Eukaryota"/>
</dbReference>
<evidence type="ECO:0000256" key="3">
    <source>
        <dbReference type="ARBA" id="ARBA00022989"/>
    </source>
</evidence>
<organism evidence="7 8">
    <name type="scientific">Fusarium vanettenii (strain ATCC MYA-4622 / CBS 123669 / FGSC 9596 / NRRL 45880 / 77-13-4)</name>
    <name type="common">Fusarium solani subsp. pisi</name>
    <dbReference type="NCBI Taxonomy" id="660122"/>
    <lineage>
        <taxon>Eukaryota</taxon>
        <taxon>Fungi</taxon>
        <taxon>Dikarya</taxon>
        <taxon>Ascomycota</taxon>
        <taxon>Pezizomycotina</taxon>
        <taxon>Sordariomycetes</taxon>
        <taxon>Hypocreomycetidae</taxon>
        <taxon>Hypocreales</taxon>
        <taxon>Nectriaceae</taxon>
        <taxon>Fusarium</taxon>
        <taxon>Fusarium solani species complex</taxon>
        <taxon>Fusarium vanettenii</taxon>
    </lineage>
</organism>
<dbReference type="Gene3D" id="1.20.1250.20">
    <property type="entry name" value="MFS general substrate transporter like domains"/>
    <property type="match status" value="2"/>
</dbReference>
<feature type="transmembrane region" description="Helical" evidence="5">
    <location>
        <begin position="259"/>
        <end position="281"/>
    </location>
</feature>
<dbReference type="HOGENOM" id="CLU_647399_0_0_1"/>
<evidence type="ECO:0000256" key="4">
    <source>
        <dbReference type="ARBA" id="ARBA00023136"/>
    </source>
</evidence>
<dbReference type="GO" id="GO:0005351">
    <property type="term" value="F:carbohydrate:proton symporter activity"/>
    <property type="evidence" value="ECO:0007669"/>
    <property type="project" value="TreeGrafter"/>
</dbReference>
<dbReference type="EMBL" id="GG698953">
    <property type="protein sequence ID" value="EEU34791.1"/>
    <property type="molecule type" value="Genomic_DNA"/>
</dbReference>
<keyword evidence="3 5" id="KW-1133">Transmembrane helix</keyword>
<dbReference type="KEGG" id="nhe:NECHADRAFT_82413"/>
<feature type="transmembrane region" description="Helical" evidence="5">
    <location>
        <begin position="360"/>
        <end position="379"/>
    </location>
</feature>
<dbReference type="GO" id="GO:0016491">
    <property type="term" value="F:oxidoreductase activity"/>
    <property type="evidence" value="ECO:0007669"/>
    <property type="project" value="InterPro"/>
</dbReference>
<evidence type="ECO:0000313" key="8">
    <source>
        <dbReference type="Proteomes" id="UP000005206"/>
    </source>
</evidence>
<accession>C7ZML0</accession>
<evidence type="ECO:0000256" key="2">
    <source>
        <dbReference type="ARBA" id="ARBA00022692"/>
    </source>
</evidence>
<keyword evidence="8" id="KW-1185">Reference proteome</keyword>
<dbReference type="VEuPathDB" id="FungiDB:NECHADRAFT_82413"/>
<proteinExistence type="predicted"/>
<protein>
    <recommendedName>
        <fullName evidence="6">Amine oxidase domain-containing protein</fullName>
    </recommendedName>
</protein>
<feature type="transmembrane region" description="Helical" evidence="5">
    <location>
        <begin position="288"/>
        <end position="308"/>
    </location>
</feature>
<dbReference type="InterPro" id="IPR050360">
    <property type="entry name" value="MFS_Sugar_Transporters"/>
</dbReference>
<keyword evidence="2 5" id="KW-0812">Transmembrane</keyword>
<evidence type="ECO:0000313" key="7">
    <source>
        <dbReference type="EMBL" id="EEU34791.1"/>
    </source>
</evidence>
<dbReference type="InterPro" id="IPR005828">
    <property type="entry name" value="MFS_sugar_transport-like"/>
</dbReference>
<reference evidence="7 8" key="1">
    <citation type="journal article" date="2009" name="PLoS Genet.">
        <title>The genome of Nectria haematococca: contribution of supernumerary chromosomes to gene expansion.</title>
        <authorList>
            <person name="Coleman J.J."/>
            <person name="Rounsley S.D."/>
            <person name="Rodriguez-Carres M."/>
            <person name="Kuo A."/>
            <person name="Wasmann C.C."/>
            <person name="Grimwood J."/>
            <person name="Schmutz J."/>
            <person name="Taga M."/>
            <person name="White G.J."/>
            <person name="Zhou S."/>
            <person name="Schwartz D.C."/>
            <person name="Freitag M."/>
            <person name="Ma L.J."/>
            <person name="Danchin E.G."/>
            <person name="Henrissat B."/>
            <person name="Coutinho P.M."/>
            <person name="Nelson D.R."/>
            <person name="Straney D."/>
            <person name="Napoli C.A."/>
            <person name="Barker B.M."/>
            <person name="Gribskov M."/>
            <person name="Rep M."/>
            <person name="Kroken S."/>
            <person name="Molnar I."/>
            <person name="Rensing C."/>
            <person name="Kennell J.C."/>
            <person name="Zamora J."/>
            <person name="Farman M.L."/>
            <person name="Selker E.U."/>
            <person name="Salamov A."/>
            <person name="Shapiro H."/>
            <person name="Pangilinan J."/>
            <person name="Lindquist E."/>
            <person name="Lamers C."/>
            <person name="Grigoriev I.V."/>
            <person name="Geiser D.M."/>
            <person name="Covert S.F."/>
            <person name="Temporini E."/>
            <person name="Vanetten H.D."/>
        </authorList>
    </citation>
    <scope>NUCLEOTIDE SEQUENCE [LARGE SCALE GENOMIC DNA]</scope>
    <source>
        <strain evidence="8">ATCC MYA-4622 / CBS 123669 / FGSC 9596 / NRRL 45880 / 77-13-4</strain>
    </source>
</reference>
<evidence type="ECO:0000259" key="6">
    <source>
        <dbReference type="Pfam" id="PF01593"/>
    </source>
</evidence>
<dbReference type="Gene3D" id="3.50.50.60">
    <property type="entry name" value="FAD/NAD(P)-binding domain"/>
    <property type="match status" value="1"/>
</dbReference>
<feature type="transmembrane region" description="Helical" evidence="5">
    <location>
        <begin position="137"/>
        <end position="160"/>
    </location>
</feature>
<feature type="transmembrane region" description="Helical" evidence="5">
    <location>
        <begin position="166"/>
        <end position="186"/>
    </location>
</feature>
<dbReference type="SUPFAM" id="SSF103473">
    <property type="entry name" value="MFS general substrate transporter"/>
    <property type="match status" value="1"/>
</dbReference>
<dbReference type="InterPro" id="IPR002937">
    <property type="entry name" value="Amino_oxidase"/>
</dbReference>
<feature type="transmembrane region" description="Helical" evidence="5">
    <location>
        <begin position="193"/>
        <end position="214"/>
    </location>
</feature>
<dbReference type="GeneID" id="9678902"/>
<name>C7ZML0_FUSV7</name>
<dbReference type="InterPro" id="IPR036259">
    <property type="entry name" value="MFS_trans_sf"/>
</dbReference>
<keyword evidence="4 5" id="KW-0472">Membrane</keyword>
<dbReference type="PANTHER" id="PTHR48022:SF83">
    <property type="entry name" value="MAJOR FACILITATOR SUPERFAMILY (MFS) PROFILE DOMAIN-CONTAINING PROTEIN"/>
    <property type="match status" value="1"/>
</dbReference>
<evidence type="ECO:0000256" key="5">
    <source>
        <dbReference type="SAM" id="Phobius"/>
    </source>
</evidence>
<evidence type="ECO:0000256" key="1">
    <source>
        <dbReference type="ARBA" id="ARBA00004141"/>
    </source>
</evidence>
<dbReference type="InterPro" id="IPR036188">
    <property type="entry name" value="FAD/NAD-bd_sf"/>
</dbReference>
<dbReference type="GO" id="GO:0016020">
    <property type="term" value="C:membrane"/>
    <property type="evidence" value="ECO:0007669"/>
    <property type="project" value="UniProtKB-SubCell"/>
</dbReference>
<feature type="domain" description="Amine oxidase" evidence="6">
    <location>
        <begin position="23"/>
        <end position="117"/>
    </location>
</feature>
<comment type="subcellular location">
    <subcellularLocation>
        <location evidence="1">Membrane</location>
        <topology evidence="1">Multi-pass membrane protein</topology>
    </subcellularLocation>
</comment>
<dbReference type="Pfam" id="PF01593">
    <property type="entry name" value="Amino_oxidase"/>
    <property type="match status" value="1"/>
</dbReference>
<dbReference type="AlphaFoldDB" id="C7ZML0"/>
<dbReference type="RefSeq" id="XP_003040504.1">
    <property type="nucleotide sequence ID" value="XM_003040458.1"/>
</dbReference>
<dbReference type="Proteomes" id="UP000005206">
    <property type="component" value="Chromosome 7"/>
</dbReference>
<gene>
    <name evidence="7" type="ORF">NECHADRAFT_82413</name>
</gene>